<dbReference type="RefSeq" id="WP_092074138.1">
    <property type="nucleotide sequence ID" value="NZ_FNHB01000007.1"/>
</dbReference>
<dbReference type="Proteomes" id="UP000214880">
    <property type="component" value="Unassembled WGS sequence"/>
</dbReference>
<dbReference type="InterPro" id="IPR006230">
    <property type="entry name" value="MutL"/>
</dbReference>
<dbReference type="STRING" id="146817.SAMN04488502_107101"/>
<dbReference type="Pfam" id="PF13941">
    <property type="entry name" value="MutL"/>
    <property type="match status" value="1"/>
</dbReference>
<reference evidence="1 2" key="1">
    <citation type="submission" date="2016-10" db="EMBL/GenBank/DDBJ databases">
        <authorList>
            <person name="de Groot N.N."/>
        </authorList>
    </citation>
    <scope>NUCLEOTIDE SEQUENCE [LARGE SCALE GENOMIC DNA]</scope>
    <source>
        <strain evidence="1 2">DSM 1736</strain>
    </source>
</reference>
<protein>
    <recommendedName>
        <fullName evidence="3">MutL protein</fullName>
    </recommendedName>
</protein>
<gene>
    <name evidence="1" type="ORF">SAMN04488502_107101</name>
</gene>
<sequence length="469" mass="50753">MKTAILIDFGSTFTKAVVADIRAGQVIYTARTPSTVHTNAREGLEVCYDKIRKEIGANQFLHAKKLATSSAAGGLRMVVVGLTETLSNSAGRNAAFGAGAKILKSYSGILTDSDIHEIEAMNVEIILFCGGYEGGNIAIIRHNAHMLSCMSANTSVPIIYAGNSNFIRELKILLYLKHRELFVVSNIIPTVGVLNSLPTETLIRNIFLERITNMKGLGEVKKALDAIVMPTPASVLQAGELLSLGCEEEDGLGPLMIVDIGGATTDIHSYCISTAADGAKMIGAEEPYLKRTVEGDLGLRESCGLTIGEAGVANAAADFNITEEEIQCSIDRRLKNIEFLPKNDSPDCKAELLFDQQIARYACRFAVRRHAGKVEDVHSKICSQIQRGKNLRPVKTIIGTGGPVINSGSSRGILEEALKTSKDDKLKILLPESARLMIDQDYVFYAAGMLKKINPLAAIRIMKNSLREV</sequence>
<dbReference type="NCBIfam" id="TIGR01319">
    <property type="entry name" value="glmL_fam"/>
    <property type="match status" value="1"/>
</dbReference>
<dbReference type="OrthoDB" id="9769453at2"/>
<evidence type="ECO:0000313" key="2">
    <source>
        <dbReference type="Proteomes" id="UP000214880"/>
    </source>
</evidence>
<keyword evidence="2" id="KW-1185">Reference proteome</keyword>
<dbReference type="PIRSF" id="PIRSF004729">
    <property type="entry name" value="MutL"/>
    <property type="match status" value="1"/>
</dbReference>
<organism evidence="1 2">
    <name type="scientific">Dendrosporobacter quercicolus</name>
    <dbReference type="NCBI Taxonomy" id="146817"/>
    <lineage>
        <taxon>Bacteria</taxon>
        <taxon>Bacillati</taxon>
        <taxon>Bacillota</taxon>
        <taxon>Negativicutes</taxon>
        <taxon>Selenomonadales</taxon>
        <taxon>Sporomusaceae</taxon>
        <taxon>Dendrosporobacter</taxon>
    </lineage>
</organism>
<accession>A0A1G9W3B7</accession>
<evidence type="ECO:0000313" key="1">
    <source>
        <dbReference type="EMBL" id="SDM78565.1"/>
    </source>
</evidence>
<name>A0A1G9W3B7_9FIRM</name>
<dbReference type="AlphaFoldDB" id="A0A1G9W3B7"/>
<evidence type="ECO:0008006" key="3">
    <source>
        <dbReference type="Google" id="ProtNLM"/>
    </source>
</evidence>
<dbReference type="EMBL" id="FNHB01000007">
    <property type="protein sequence ID" value="SDM78565.1"/>
    <property type="molecule type" value="Genomic_DNA"/>
</dbReference>
<proteinExistence type="predicted"/>